<dbReference type="InterPro" id="IPR050155">
    <property type="entry name" value="HAD-like_hydrolase_sf"/>
</dbReference>
<dbReference type="InterPro" id="IPR023198">
    <property type="entry name" value="PGP-like_dom2"/>
</dbReference>
<dbReference type="RefSeq" id="WP_115330704.1">
    <property type="nucleotide sequence ID" value="NZ_CAAAHP010000001.1"/>
</dbReference>
<dbReference type="GO" id="GO:0006281">
    <property type="term" value="P:DNA repair"/>
    <property type="evidence" value="ECO:0007669"/>
    <property type="project" value="TreeGrafter"/>
</dbReference>
<sequence>MLIDKNFNLIFDFDGTLADSFSAVLKKFSLLASELNFHDISETEIDKLRNLSSRELIKSLKIPFYKLPKVLRKARKALSEDIHGLPIFADIPEVLTKLQQLNCTLGILTSNSEENVLTWLNHYKIQSLFSFIHAESSYFGKKRVLKKIIKTYQMPLLSTFYIGDETRDIEAAQKANINSMAVNWGFNSEETLKQYHPNYLAKTPKDILNFILGIIL</sequence>
<reference evidence="1 2" key="1">
    <citation type="submission" date="2018-06" db="EMBL/GenBank/DDBJ databases">
        <authorList>
            <consortium name="Pathogen Informatics"/>
            <person name="Doyle S."/>
        </authorList>
    </citation>
    <scope>NUCLEOTIDE SEQUENCE [LARGE SCALE GENOMIC DNA]</scope>
    <source>
        <strain evidence="1 2">NCTC13316</strain>
    </source>
</reference>
<dbReference type="InterPro" id="IPR036412">
    <property type="entry name" value="HAD-like_sf"/>
</dbReference>
<dbReference type="EC" id="3.1.3.5" evidence="1"/>
<dbReference type="PANTHER" id="PTHR43434">
    <property type="entry name" value="PHOSPHOGLYCOLATE PHOSPHATASE"/>
    <property type="match status" value="1"/>
</dbReference>
<dbReference type="Pfam" id="PF13419">
    <property type="entry name" value="HAD_2"/>
    <property type="match status" value="1"/>
</dbReference>
<dbReference type="Proteomes" id="UP000254794">
    <property type="component" value="Unassembled WGS sequence"/>
</dbReference>
<dbReference type="EMBL" id="UGOD01000001">
    <property type="protein sequence ID" value="STX51042.1"/>
    <property type="molecule type" value="Genomic_DNA"/>
</dbReference>
<dbReference type="AlphaFoldDB" id="A0A378JS97"/>
<dbReference type="SFLD" id="SFLDS00003">
    <property type="entry name" value="Haloacid_Dehalogenase"/>
    <property type="match status" value="1"/>
</dbReference>
<protein>
    <submittedName>
        <fullName evidence="1">HAD-superfamily hydrolase</fullName>
        <ecNumber evidence="1">3.1.3.5</ecNumber>
    </submittedName>
</protein>
<evidence type="ECO:0000313" key="2">
    <source>
        <dbReference type="Proteomes" id="UP000254794"/>
    </source>
</evidence>
<organism evidence="1 2">
    <name type="scientific">Legionella busanensis</name>
    <dbReference type="NCBI Taxonomy" id="190655"/>
    <lineage>
        <taxon>Bacteria</taxon>
        <taxon>Pseudomonadati</taxon>
        <taxon>Pseudomonadota</taxon>
        <taxon>Gammaproteobacteria</taxon>
        <taxon>Legionellales</taxon>
        <taxon>Legionellaceae</taxon>
        <taxon>Legionella</taxon>
    </lineage>
</organism>
<gene>
    <name evidence="1" type="ORF">NCTC13316_01132</name>
</gene>
<dbReference type="GO" id="GO:0008253">
    <property type="term" value="F:5'-nucleotidase activity"/>
    <property type="evidence" value="ECO:0007669"/>
    <property type="project" value="UniProtKB-EC"/>
</dbReference>
<name>A0A378JS97_9GAMM</name>
<accession>A0A378JS97</accession>
<dbReference type="InterPro" id="IPR023214">
    <property type="entry name" value="HAD_sf"/>
</dbReference>
<dbReference type="Gene3D" id="3.40.50.1000">
    <property type="entry name" value="HAD superfamily/HAD-like"/>
    <property type="match status" value="1"/>
</dbReference>
<dbReference type="InterPro" id="IPR041492">
    <property type="entry name" value="HAD_2"/>
</dbReference>
<dbReference type="GO" id="GO:0005829">
    <property type="term" value="C:cytosol"/>
    <property type="evidence" value="ECO:0007669"/>
    <property type="project" value="TreeGrafter"/>
</dbReference>
<dbReference type="OrthoDB" id="9782449at2"/>
<dbReference type="SUPFAM" id="SSF56784">
    <property type="entry name" value="HAD-like"/>
    <property type="match status" value="1"/>
</dbReference>
<dbReference type="PANTHER" id="PTHR43434:SF13">
    <property type="entry name" value="PHOSPHOGLYCOLATE PHOSPHATASE"/>
    <property type="match status" value="1"/>
</dbReference>
<keyword evidence="1" id="KW-0378">Hydrolase</keyword>
<keyword evidence="2" id="KW-1185">Reference proteome</keyword>
<dbReference type="GO" id="GO:0008967">
    <property type="term" value="F:phosphoglycolate phosphatase activity"/>
    <property type="evidence" value="ECO:0007669"/>
    <property type="project" value="TreeGrafter"/>
</dbReference>
<dbReference type="Gene3D" id="1.10.150.240">
    <property type="entry name" value="Putative phosphatase, domain 2"/>
    <property type="match status" value="1"/>
</dbReference>
<evidence type="ECO:0000313" key="1">
    <source>
        <dbReference type="EMBL" id="STX51042.1"/>
    </source>
</evidence>
<dbReference type="SFLD" id="SFLDG01129">
    <property type="entry name" value="C1.5:_HAD__Beta-PGM__Phosphata"/>
    <property type="match status" value="1"/>
</dbReference>
<proteinExistence type="predicted"/>